<organism evidence="3 4">
    <name type="scientific">Reichenbachiella ulvae</name>
    <dbReference type="NCBI Taxonomy" id="2980104"/>
    <lineage>
        <taxon>Bacteria</taxon>
        <taxon>Pseudomonadati</taxon>
        <taxon>Bacteroidota</taxon>
        <taxon>Cytophagia</taxon>
        <taxon>Cytophagales</taxon>
        <taxon>Reichenbachiellaceae</taxon>
        <taxon>Reichenbachiella</taxon>
    </lineage>
</organism>
<keyword evidence="1" id="KW-0175">Coiled coil</keyword>
<feature type="coiled-coil region" evidence="1">
    <location>
        <begin position="192"/>
        <end position="240"/>
    </location>
</feature>
<feature type="transmembrane region" description="Helical" evidence="2">
    <location>
        <begin position="73"/>
        <end position="91"/>
    </location>
</feature>
<feature type="transmembrane region" description="Helical" evidence="2">
    <location>
        <begin position="158"/>
        <end position="175"/>
    </location>
</feature>
<proteinExistence type="predicted"/>
<evidence type="ECO:0008006" key="5">
    <source>
        <dbReference type="Google" id="ProtNLM"/>
    </source>
</evidence>
<evidence type="ECO:0000313" key="4">
    <source>
        <dbReference type="Proteomes" id="UP001300692"/>
    </source>
</evidence>
<dbReference type="EMBL" id="JAOYOD010000001">
    <property type="protein sequence ID" value="MCV9385699.1"/>
    <property type="molecule type" value="Genomic_DNA"/>
</dbReference>
<evidence type="ECO:0000256" key="1">
    <source>
        <dbReference type="SAM" id="Coils"/>
    </source>
</evidence>
<keyword evidence="2" id="KW-1133">Transmembrane helix</keyword>
<keyword evidence="2" id="KW-0472">Membrane</keyword>
<reference evidence="3 4" key="1">
    <citation type="submission" date="2022-10" db="EMBL/GenBank/DDBJ databases">
        <title>Comparative genomics and taxonomic characterization of three novel marine species of genus Reichenbachiella exhibiting antioxidant and polysaccharide degradation activities.</title>
        <authorList>
            <person name="Muhammad N."/>
            <person name="Lee Y.-J."/>
            <person name="Ko J."/>
            <person name="Kim S.-G."/>
        </authorList>
    </citation>
    <scope>NUCLEOTIDE SEQUENCE [LARGE SCALE GENOMIC DNA]</scope>
    <source>
        <strain evidence="3 4">ABR2-5</strain>
    </source>
</reference>
<accession>A0ABT3CQA8</accession>
<dbReference type="Proteomes" id="UP001300692">
    <property type="component" value="Unassembled WGS sequence"/>
</dbReference>
<gene>
    <name evidence="3" type="ORF">N7U62_03450</name>
</gene>
<name>A0ABT3CQA8_9BACT</name>
<protein>
    <recommendedName>
        <fullName evidence="5">Methyl-accepting chemotaxis protein</fullName>
    </recommendedName>
</protein>
<feature type="transmembrane region" description="Helical" evidence="2">
    <location>
        <begin position="36"/>
        <end position="61"/>
    </location>
</feature>
<keyword evidence="4" id="KW-1185">Reference proteome</keyword>
<evidence type="ECO:0000313" key="3">
    <source>
        <dbReference type="EMBL" id="MCV9385699.1"/>
    </source>
</evidence>
<keyword evidence="2" id="KW-0812">Transmembrane</keyword>
<feature type="transmembrane region" description="Helical" evidence="2">
    <location>
        <begin position="97"/>
        <end position="113"/>
    </location>
</feature>
<evidence type="ECO:0000256" key="2">
    <source>
        <dbReference type="SAM" id="Phobius"/>
    </source>
</evidence>
<sequence length="256" mass="29404">MTIDQISKVQIAQILKPHHLGADIYMSRVLMVHAGLAIFLAFFYDTWILALSVGALSLIAWFGTKALLPKHQLHRYVGSTFLGIYVALFIYQMHGLFEMHFFAFISAAILIIYQDWKLQIPLIAFILIHHASFAYAQFMGVPDVYFTQLQYMDLQTFIFHAILATAIVVICGKWSQTFRQNTLNDAIVKLHLRSSNKKMADINKALHAVKQELKKKNEELNQNNEELNAQNDELVETTRKQMEINARLAQTDIKSF</sequence>
<feature type="transmembrane region" description="Helical" evidence="2">
    <location>
        <begin position="120"/>
        <end position="138"/>
    </location>
</feature>
<dbReference type="RefSeq" id="WP_264136483.1">
    <property type="nucleotide sequence ID" value="NZ_JAOYOD010000001.1"/>
</dbReference>
<comment type="caution">
    <text evidence="3">The sequence shown here is derived from an EMBL/GenBank/DDBJ whole genome shotgun (WGS) entry which is preliminary data.</text>
</comment>